<gene>
    <name evidence="2" type="ORF">C1SCF055_LOCUS18327</name>
</gene>
<dbReference type="EMBL" id="CAMXCT020001590">
    <property type="protein sequence ID" value="CAL1144789.1"/>
    <property type="molecule type" value="Genomic_DNA"/>
</dbReference>
<feature type="compositionally biased region" description="Acidic residues" evidence="1">
    <location>
        <begin position="395"/>
        <end position="405"/>
    </location>
</feature>
<dbReference type="OrthoDB" id="440739at2759"/>
<dbReference type="EMBL" id="CAMXCT010001590">
    <property type="protein sequence ID" value="CAI3991414.1"/>
    <property type="molecule type" value="Genomic_DNA"/>
</dbReference>
<evidence type="ECO:0000313" key="3">
    <source>
        <dbReference type="EMBL" id="CAL4778726.1"/>
    </source>
</evidence>
<sequence length="583" mass="64849">MGAANRQSAFQSATTTDFNKASEAYSFRVSGSICLANLGKLPVLPGLHGKSWISVPEESELVQQGYANTAPIVQHAAEYQELLSDSHDILYTLADSMAEEITFQHDHDWTLFPEVGHAAKGLGYEEWAFCLAICPSQSVWAVGMAGQQKKRLQAARLAMSVALAAMHNTTDKKLRDSATRSPAFISFCKIADINVEDSVPHPALAPSQRHTGRAGHAGDEDHEGHEGHEGHDDWKWNKKSQPKEWNKDWKDWKDSNHQDEGAYEADPENGEAEEEPFDETTEAQKISAFQEEAEEIEEWKEAEEPPEGPPEEPPEEPAEEPAKEPAEEATEEPAEEPAEELEEFQVEPEELVRPEEPEADAEEAEPQHEKREETEGLQEEFEEVLAEALEAGQDAMEDALEEEPEEVKPPPPKRQRQARPEPLKRDAPHWIYLEQMPGELQDFGSETLVLASDGARKGDMYSQAEKALNIMIGDLASEVQCHDDPNWKKFPEVGAELKLLAEKKECFTVVISPTRCLWGVGVSMKRPVRQQAAMLALAVQVALQTKEMGEEIPDLSATKAVADFLEGAQAARDELLPSFRGNN</sequence>
<evidence type="ECO:0000313" key="4">
    <source>
        <dbReference type="Proteomes" id="UP001152797"/>
    </source>
</evidence>
<keyword evidence="4" id="KW-1185">Reference proteome</keyword>
<feature type="compositionally biased region" description="Acidic residues" evidence="1">
    <location>
        <begin position="327"/>
        <end position="349"/>
    </location>
</feature>
<feature type="compositionally biased region" description="Acidic residues" evidence="1">
    <location>
        <begin position="375"/>
        <end position="385"/>
    </location>
</feature>
<dbReference type="Proteomes" id="UP001152797">
    <property type="component" value="Unassembled WGS sequence"/>
</dbReference>
<reference evidence="3 4" key="2">
    <citation type="submission" date="2024-05" db="EMBL/GenBank/DDBJ databases">
        <authorList>
            <person name="Chen Y."/>
            <person name="Shah S."/>
            <person name="Dougan E. K."/>
            <person name="Thang M."/>
            <person name="Chan C."/>
        </authorList>
    </citation>
    <scope>NUCLEOTIDE SEQUENCE [LARGE SCALE GENOMIC DNA]</scope>
</reference>
<feature type="compositionally biased region" description="Basic and acidic residues" evidence="1">
    <location>
        <begin position="216"/>
        <end position="260"/>
    </location>
</feature>
<comment type="caution">
    <text evidence="2">The sequence shown here is derived from an EMBL/GenBank/DDBJ whole genome shotgun (WGS) entry which is preliminary data.</text>
</comment>
<reference evidence="2" key="1">
    <citation type="submission" date="2022-10" db="EMBL/GenBank/DDBJ databases">
        <authorList>
            <person name="Chen Y."/>
            <person name="Dougan E. K."/>
            <person name="Chan C."/>
            <person name="Rhodes N."/>
            <person name="Thang M."/>
        </authorList>
    </citation>
    <scope>NUCLEOTIDE SEQUENCE</scope>
</reference>
<dbReference type="EMBL" id="CAMXCT030001590">
    <property type="protein sequence ID" value="CAL4778726.1"/>
    <property type="molecule type" value="Genomic_DNA"/>
</dbReference>
<organism evidence="2">
    <name type="scientific">Cladocopium goreaui</name>
    <dbReference type="NCBI Taxonomy" id="2562237"/>
    <lineage>
        <taxon>Eukaryota</taxon>
        <taxon>Sar</taxon>
        <taxon>Alveolata</taxon>
        <taxon>Dinophyceae</taxon>
        <taxon>Suessiales</taxon>
        <taxon>Symbiodiniaceae</taxon>
        <taxon>Cladocopium</taxon>
    </lineage>
</organism>
<feature type="compositionally biased region" description="Acidic residues" evidence="1">
    <location>
        <begin position="291"/>
        <end position="319"/>
    </location>
</feature>
<name>A0A9P1FVS5_9DINO</name>
<evidence type="ECO:0000313" key="2">
    <source>
        <dbReference type="EMBL" id="CAI3991414.1"/>
    </source>
</evidence>
<accession>A0A9P1FVS5</accession>
<evidence type="ECO:0000256" key="1">
    <source>
        <dbReference type="SAM" id="MobiDB-lite"/>
    </source>
</evidence>
<dbReference type="AlphaFoldDB" id="A0A9P1FVS5"/>
<feature type="region of interest" description="Disordered" evidence="1">
    <location>
        <begin position="199"/>
        <end position="424"/>
    </location>
</feature>
<feature type="compositionally biased region" description="Basic and acidic residues" evidence="1">
    <location>
        <begin position="365"/>
        <end position="374"/>
    </location>
</feature>
<protein>
    <submittedName>
        <fullName evidence="3">Tubulin alpha-3 chain</fullName>
    </submittedName>
</protein>
<feature type="compositionally biased region" description="Acidic residues" evidence="1">
    <location>
        <begin position="261"/>
        <end position="281"/>
    </location>
</feature>
<proteinExistence type="predicted"/>